<evidence type="ECO:0000259" key="1">
    <source>
        <dbReference type="PROSITE" id="PS50853"/>
    </source>
</evidence>
<dbReference type="Proteomes" id="UP000032352">
    <property type="component" value="Chromosome"/>
</dbReference>
<organism evidence="2 3">
    <name type="scientific">Thalassomonas viridans</name>
    <dbReference type="NCBI Taxonomy" id="137584"/>
    <lineage>
        <taxon>Bacteria</taxon>
        <taxon>Pseudomonadati</taxon>
        <taxon>Pseudomonadota</taxon>
        <taxon>Gammaproteobacteria</taxon>
        <taxon>Alteromonadales</taxon>
        <taxon>Colwelliaceae</taxon>
        <taxon>Thalassomonas</taxon>
    </lineage>
</organism>
<dbReference type="SUPFAM" id="SSF49265">
    <property type="entry name" value="Fibronectin type III"/>
    <property type="match status" value="1"/>
</dbReference>
<dbReference type="EMBL" id="CP059733">
    <property type="protein sequence ID" value="WDE05184.1"/>
    <property type="molecule type" value="Genomic_DNA"/>
</dbReference>
<reference evidence="2 3" key="2">
    <citation type="journal article" date="2022" name="Mar. Drugs">
        <title>Bioassay-Guided Fractionation Leads to the Detection of Cholic Acid Generated by the Rare Thalassomonas sp.</title>
        <authorList>
            <person name="Pheiffer F."/>
            <person name="Schneider Y.K."/>
            <person name="Hansen E.H."/>
            <person name="Andersen J.H."/>
            <person name="Isaksson J."/>
            <person name="Busche T."/>
            <person name="R C."/>
            <person name="Kalinowski J."/>
            <person name="Zyl L.V."/>
            <person name="Trindade M."/>
        </authorList>
    </citation>
    <scope>NUCLEOTIDE SEQUENCE [LARGE SCALE GENOMIC DNA]</scope>
    <source>
        <strain evidence="2 3">XOM25</strain>
    </source>
</reference>
<proteinExistence type="predicted"/>
<dbReference type="KEGG" id="tvd:SG34_028475"/>
<feature type="domain" description="Fibronectin type-III" evidence="1">
    <location>
        <begin position="890"/>
        <end position="986"/>
    </location>
</feature>
<dbReference type="AlphaFoldDB" id="A0AAE9Z333"/>
<dbReference type="InterPro" id="IPR003961">
    <property type="entry name" value="FN3_dom"/>
</dbReference>
<dbReference type="InterPro" id="IPR036116">
    <property type="entry name" value="FN3_sf"/>
</dbReference>
<accession>A0AAE9Z333</accession>
<dbReference type="InterPro" id="IPR013783">
    <property type="entry name" value="Ig-like_fold"/>
</dbReference>
<dbReference type="PROSITE" id="PS50853">
    <property type="entry name" value="FN3"/>
    <property type="match status" value="1"/>
</dbReference>
<keyword evidence="3" id="KW-1185">Reference proteome</keyword>
<dbReference type="CDD" id="cd00063">
    <property type="entry name" value="FN3"/>
    <property type="match status" value="1"/>
</dbReference>
<dbReference type="SMART" id="SM00060">
    <property type="entry name" value="FN3"/>
    <property type="match status" value="1"/>
</dbReference>
<name>A0AAE9Z333_9GAMM</name>
<dbReference type="InterPro" id="IPR059177">
    <property type="entry name" value="GH29D-like_dom"/>
</dbReference>
<reference evidence="2 3" key="1">
    <citation type="journal article" date="2015" name="Genome Announc.">
        <title>Draft Genome Sequences of Marine Isolates of Thalassomonas viridans and Thalassomonas actiniarum.</title>
        <authorList>
            <person name="Olonade I."/>
            <person name="van Zyl L.J."/>
            <person name="Trindade M."/>
        </authorList>
    </citation>
    <scope>NUCLEOTIDE SEQUENCE [LARGE SCALE GENOMIC DNA]</scope>
    <source>
        <strain evidence="2 3">XOM25</strain>
    </source>
</reference>
<evidence type="ECO:0000313" key="3">
    <source>
        <dbReference type="Proteomes" id="UP000032352"/>
    </source>
</evidence>
<protein>
    <submittedName>
        <fullName evidence="2">Chitobiase/beta-hexosaminidase C-terminal domain-containing protein</fullName>
    </submittedName>
</protein>
<gene>
    <name evidence="2" type="ORF">SG34_028475</name>
</gene>
<sequence length="1090" mass="120744">MMTVKAQAITINDENCLQVAQTKVAVNQTIELNWCQVPEAAYYKVYNMSQWLAVDITDSHFSVDNLYVGLIRLMVKACDQANTCVWSNLVEVNVVPEKPLITESGIGATRQITITGQGGEEKIKYRVNGGAVTYYTAPFTVNAGAVVEAWGVVEGLLTRPSMAYLDYESEIATLNTSIPAPVIKPNDDKVSGSVAITLSAGSAGDQIFYTLDGSIPTENSPLYSGVIVSENDVTVKAIARSSGGALSDVVVKSYDVVAIPAAPNCLSVADNVVGEDEGITLNWCDDENASYYQIISGNSYLFKRLEQVGIQLTPAVGVYDYQLRACNELGACLWGNKVNAWVNPAKPEITPGGFFAGTLPQITMSTITRDGEIWYRIDDGDFVQYDQPFTLNQGATIEAVTKKIVVNNGVYSYVEGEKVSQSYQYKSSPPSFATNAGKFSVSSRILLRHDVPGTDIYYTLDGSTPTTASNRYIADELVISETTQIKVIAVEPGLSVVSDVIEASFEMIPKPVVPECFKALNNTVVENELITLNWCQDELASYYNITGGSWHDEIDSWLIQNYKQESITFDRDVGAYFFTLWACNELGTCATSQQINAWVKPSAPTITKGGTWQEVNNIPLTLEIEIQQTSQAIDSYTYYRINGGDKQLYQQPFTITRTSTIEAWTEKQVLRPNNSGWNLQSEIVSEHYLFQGEPMTVETFAWYPEEVFIEEDSALFWEVSNAERCVNTSGQIANEQSDVFPEKGSLYLSDAPIGNQLTVHWYCEDKYGNRLPENGDEYLTAKVNFIEGGALTDIPGTIDISWQPGNIKYGQSAILNRVADEVRYCERANIPGGIISPRYNGNGSTVSSVFYPPETSYKEQWFCQGRDGNRIPEAEGTYIEPLLTIEKLDAPQNIRLTNGDNDALLLSWQAVDYAQSYRIEERLNDGASWTLVANAVTSTFYSLPDRAGSDYEFRIVGCVTDADSGVLYCESAGHWSDIVKQKMAIVLFEWQPAELKVGEKASFHWNIENAQTCYAKTHGEGAPLEREPQGVTAEFLYLEAGVHVTEWWCRDQHGNRYPEDESQFLKATRTVLSLDNVVIKTELLGLPVSQ</sequence>
<evidence type="ECO:0000313" key="2">
    <source>
        <dbReference type="EMBL" id="WDE05184.1"/>
    </source>
</evidence>
<dbReference type="Pfam" id="PF13290">
    <property type="entry name" value="CHB_HEX_C_1"/>
    <property type="match status" value="2"/>
</dbReference>
<dbReference type="Gene3D" id="2.60.40.10">
    <property type="entry name" value="Immunoglobulins"/>
    <property type="match status" value="1"/>
</dbReference>